<protein>
    <submittedName>
        <fullName evidence="5">HK97 family phage prohead protease</fullName>
    </submittedName>
</protein>
<comment type="caution">
    <text evidence="5">The sequence shown here is derived from an EMBL/GenBank/DDBJ whole genome shotgun (WGS) entry which is preliminary data.</text>
</comment>
<evidence type="ECO:0000313" key="5">
    <source>
        <dbReference type="EMBL" id="PRD42170.1"/>
    </source>
</evidence>
<reference evidence="5 6" key="1">
    <citation type="submission" date="2018-02" db="EMBL/GenBank/DDBJ databases">
        <title>The draft genome of Phyllobacterium sp. 1N-3.</title>
        <authorList>
            <person name="Liu L."/>
            <person name="Li L."/>
            <person name="Zhang X."/>
            <person name="Wang T."/>
            <person name="Liang L."/>
        </authorList>
    </citation>
    <scope>NUCLEOTIDE SEQUENCE [LARGE SCALE GENOMIC DNA]</scope>
    <source>
        <strain evidence="5 6">1N-3</strain>
    </source>
</reference>
<evidence type="ECO:0000256" key="3">
    <source>
        <dbReference type="ARBA" id="ARBA00022801"/>
    </source>
</evidence>
<evidence type="ECO:0000313" key="6">
    <source>
        <dbReference type="Proteomes" id="UP000239434"/>
    </source>
</evidence>
<evidence type="ECO:0000256" key="1">
    <source>
        <dbReference type="ARBA" id="ARBA00022612"/>
    </source>
</evidence>
<keyword evidence="1" id="KW-1188">Viral release from host cell</keyword>
<accession>A0A2S9INR5</accession>
<dbReference type="EMBL" id="PVBR01000013">
    <property type="protein sequence ID" value="PRD42170.1"/>
    <property type="molecule type" value="Genomic_DNA"/>
</dbReference>
<sequence length="213" mass="23940">MAVRLSKTMTTLETTKMQREIRGGLPAEIRAEEDTVKVSGYAAVFNQAADIGDYFREIIHPGAFRAAITRDDVSFLINHAGLPLARSRSGKGTLVLSEDDHGLKIDTTLDAQDPDVMRIVPKMKRGDLDKMSFAFRATRQEWDETGEIPIRHVYELDLFDVSVVTDPAYSGTEIGLRGLEAYRATRKAQNFHAAQTRLRMRMNLALKERENGK</sequence>
<dbReference type="InterPro" id="IPR006433">
    <property type="entry name" value="Prohead_protease"/>
</dbReference>
<keyword evidence="2 5" id="KW-0645">Protease</keyword>
<dbReference type="AlphaFoldDB" id="A0A2S9INR5"/>
<feature type="domain" description="Prohead serine protease" evidence="4">
    <location>
        <begin position="28"/>
        <end position="178"/>
    </location>
</feature>
<evidence type="ECO:0000259" key="4">
    <source>
        <dbReference type="Pfam" id="PF04586"/>
    </source>
</evidence>
<keyword evidence="6" id="KW-1185">Reference proteome</keyword>
<dbReference type="Proteomes" id="UP000239434">
    <property type="component" value="Unassembled WGS sequence"/>
</dbReference>
<dbReference type="NCBIfam" id="TIGR01543">
    <property type="entry name" value="proheadase_HK97"/>
    <property type="match status" value="1"/>
</dbReference>
<dbReference type="Pfam" id="PF04586">
    <property type="entry name" value="Peptidase_S78"/>
    <property type="match status" value="1"/>
</dbReference>
<dbReference type="GO" id="GO:0008233">
    <property type="term" value="F:peptidase activity"/>
    <property type="evidence" value="ECO:0007669"/>
    <property type="project" value="UniProtKB-KW"/>
</dbReference>
<proteinExistence type="predicted"/>
<organism evidence="5 6">
    <name type="scientific">Phyllobacterium phragmitis</name>
    <dbReference type="NCBI Taxonomy" id="2670329"/>
    <lineage>
        <taxon>Bacteria</taxon>
        <taxon>Pseudomonadati</taxon>
        <taxon>Pseudomonadota</taxon>
        <taxon>Alphaproteobacteria</taxon>
        <taxon>Hyphomicrobiales</taxon>
        <taxon>Phyllobacteriaceae</taxon>
        <taxon>Phyllobacterium</taxon>
    </lineage>
</organism>
<keyword evidence="3" id="KW-0378">Hydrolase</keyword>
<name>A0A2S9INR5_9HYPH</name>
<dbReference type="GO" id="GO:0006508">
    <property type="term" value="P:proteolysis"/>
    <property type="evidence" value="ECO:0007669"/>
    <property type="project" value="UniProtKB-KW"/>
</dbReference>
<dbReference type="InterPro" id="IPR054613">
    <property type="entry name" value="Peptidase_S78_dom"/>
</dbReference>
<gene>
    <name evidence="5" type="ORF">C5748_17035</name>
</gene>
<evidence type="ECO:0000256" key="2">
    <source>
        <dbReference type="ARBA" id="ARBA00022670"/>
    </source>
</evidence>